<dbReference type="InterPro" id="IPR037063">
    <property type="entry name" value="PHb_sf"/>
</dbReference>
<feature type="domain" description="Bacterial Pleckstrin homology" evidence="1">
    <location>
        <begin position="15"/>
        <end position="129"/>
    </location>
</feature>
<dbReference type="Gene3D" id="2.30.29.50">
    <property type="entry name" value="Bacterial Pleckstrin homology domain"/>
    <property type="match status" value="1"/>
</dbReference>
<dbReference type="Proteomes" id="UP000075683">
    <property type="component" value="Unassembled WGS sequence"/>
</dbReference>
<sequence>MKNHDGEGMKMAGLNAIMEWTFFEEVPVPKEVNEILVEGEYAEAAYKTVRDVAVITNKRLIIADRQGLTGKKVEIYTIPFKSIIMYSSENAGLLDVNAELELWTKAGTFKLNINKKVDIRKLDRLIGKYIL</sequence>
<dbReference type="AlphaFoldDB" id="A0A150LRF9"/>
<dbReference type="SUPFAM" id="SSF50729">
    <property type="entry name" value="PH domain-like"/>
    <property type="match status" value="1"/>
</dbReference>
<evidence type="ECO:0000313" key="2">
    <source>
        <dbReference type="EMBL" id="KYD14442.1"/>
    </source>
</evidence>
<gene>
    <name evidence="2" type="ORF">B4135_2869</name>
</gene>
<comment type="caution">
    <text evidence="2">The sequence shown here is derived from an EMBL/GenBank/DDBJ whole genome shotgun (WGS) entry which is preliminary data.</text>
</comment>
<dbReference type="STRING" id="301148.B4135_2869"/>
<dbReference type="Pfam" id="PF08000">
    <property type="entry name" value="bPH_1"/>
    <property type="match status" value="1"/>
</dbReference>
<name>A0A150LRF9_9BACI</name>
<protein>
    <recommendedName>
        <fullName evidence="1">Bacterial Pleckstrin homology domain-containing protein</fullName>
    </recommendedName>
</protein>
<dbReference type="PATRIC" id="fig|301148.3.peg.378"/>
<proteinExistence type="predicted"/>
<dbReference type="InterPro" id="IPR012544">
    <property type="entry name" value="PHb"/>
</dbReference>
<dbReference type="EMBL" id="LQYT01000073">
    <property type="protein sequence ID" value="KYD14442.1"/>
    <property type="molecule type" value="Genomic_DNA"/>
</dbReference>
<evidence type="ECO:0000259" key="1">
    <source>
        <dbReference type="Pfam" id="PF08000"/>
    </source>
</evidence>
<accession>A0A150LRF9</accession>
<evidence type="ECO:0000313" key="3">
    <source>
        <dbReference type="Proteomes" id="UP000075683"/>
    </source>
</evidence>
<dbReference type="CDD" id="cd13225">
    <property type="entry name" value="PH-like_bacteria"/>
    <property type="match status" value="1"/>
</dbReference>
<reference evidence="2 3" key="1">
    <citation type="submission" date="2016-01" db="EMBL/GenBank/DDBJ databases">
        <title>Draft Genome Sequences of Seven Thermophilic Sporeformers Isolated from Foods.</title>
        <authorList>
            <person name="Berendsen E.M."/>
            <person name="Wells-Bennik M.H."/>
            <person name="Krawcyk A.O."/>
            <person name="De Jong A."/>
            <person name="Holsappel S."/>
            <person name="Eijlander R.T."/>
            <person name="Kuipers O.P."/>
        </authorList>
    </citation>
    <scope>NUCLEOTIDE SEQUENCE [LARGE SCALE GENOMIC DNA]</scope>
    <source>
        <strain evidence="2 3">B4135</strain>
    </source>
</reference>
<organism evidence="2 3">
    <name type="scientific">Caldibacillus debilis</name>
    <dbReference type="NCBI Taxonomy" id="301148"/>
    <lineage>
        <taxon>Bacteria</taxon>
        <taxon>Bacillati</taxon>
        <taxon>Bacillota</taxon>
        <taxon>Bacilli</taxon>
        <taxon>Bacillales</taxon>
        <taxon>Bacillaceae</taxon>
        <taxon>Caldibacillus</taxon>
    </lineage>
</organism>